<keyword evidence="1" id="KW-0732">Signal</keyword>
<evidence type="ECO:0000256" key="1">
    <source>
        <dbReference type="SAM" id="SignalP"/>
    </source>
</evidence>
<dbReference type="Proteomes" id="UP000694920">
    <property type="component" value="Unplaced"/>
</dbReference>
<evidence type="ECO:0000313" key="3">
    <source>
        <dbReference type="RefSeq" id="XP_015589286.1"/>
    </source>
</evidence>
<dbReference type="GeneID" id="107264954"/>
<accession>A0AAJ7BLT4</accession>
<dbReference type="KEGG" id="ccin:107264954"/>
<proteinExistence type="predicted"/>
<dbReference type="RefSeq" id="XP_015589286.1">
    <property type="nucleotide sequence ID" value="XM_015733800.2"/>
</dbReference>
<feature type="chain" id="PRO_5042511291" evidence="1">
    <location>
        <begin position="29"/>
        <end position="154"/>
    </location>
</feature>
<dbReference type="AlphaFoldDB" id="A0AAJ7BLT4"/>
<organism evidence="2 3">
    <name type="scientific">Cephus cinctus</name>
    <name type="common">Wheat stem sawfly</name>
    <dbReference type="NCBI Taxonomy" id="211228"/>
    <lineage>
        <taxon>Eukaryota</taxon>
        <taxon>Metazoa</taxon>
        <taxon>Ecdysozoa</taxon>
        <taxon>Arthropoda</taxon>
        <taxon>Hexapoda</taxon>
        <taxon>Insecta</taxon>
        <taxon>Pterygota</taxon>
        <taxon>Neoptera</taxon>
        <taxon>Endopterygota</taxon>
        <taxon>Hymenoptera</taxon>
        <taxon>Cephoidea</taxon>
        <taxon>Cephidae</taxon>
        <taxon>Cephus</taxon>
    </lineage>
</organism>
<evidence type="ECO:0000313" key="2">
    <source>
        <dbReference type="Proteomes" id="UP000694920"/>
    </source>
</evidence>
<sequence>MDKHSARVGRKLFGTLFVVFLCLVSALGKPLGEEQEKIQQNTDGLRKIRSIYAYGMPLKKLQNNGEIEREVLKMTPKNSPTPASISRITRSIPKAEANILEDLEAQEAKVFRPLFVYRQQVADRYRINRARNPIYGAYQYGRRFRRQQPVQYRH</sequence>
<feature type="signal peptide" evidence="1">
    <location>
        <begin position="1"/>
        <end position="28"/>
    </location>
</feature>
<gene>
    <name evidence="3" type="primary">LOC107264954</name>
</gene>
<protein>
    <submittedName>
        <fullName evidence="3">Uncharacterized protein LOC107264954 isoform X1</fullName>
    </submittedName>
</protein>
<name>A0AAJ7BLT4_CEPCN</name>
<reference evidence="3" key="1">
    <citation type="submission" date="2025-08" db="UniProtKB">
        <authorList>
            <consortium name="RefSeq"/>
        </authorList>
    </citation>
    <scope>IDENTIFICATION</scope>
</reference>
<keyword evidence="2" id="KW-1185">Reference proteome</keyword>